<proteinExistence type="predicted"/>
<evidence type="ECO:0000313" key="2">
    <source>
        <dbReference type="EMBL" id="KAJ8889266.1"/>
    </source>
</evidence>
<protein>
    <submittedName>
        <fullName evidence="2">Uncharacterized protein</fullName>
    </submittedName>
</protein>
<sequence length="219" mass="23871">MPIHERPHIKSEQEAKCEKKKSETRASVETTKIIYEESCVIINSLAHALYYLLTKPKLTRSKLSVPCDVESPSTRGDGASYWGETGIDGPHTSTYTLPAHPRLSWWLMVSVTSTLQSIVGFGCLCRSEPGRGYSAEAGMRHDRGVNMPFNGWQWYQPLSLSTGNLVYSGRGAAGLCIGAVVVLTGMCPAKVSMAKFWLKGLKSNANDVHAANRSGVTHG</sequence>
<accession>A0ABQ9HYV9</accession>
<dbReference type="EMBL" id="JARBHB010000003">
    <property type="protein sequence ID" value="KAJ8889266.1"/>
    <property type="molecule type" value="Genomic_DNA"/>
</dbReference>
<gene>
    <name evidence="2" type="ORF">PR048_008764</name>
</gene>
<keyword evidence="3" id="KW-1185">Reference proteome</keyword>
<evidence type="ECO:0000256" key="1">
    <source>
        <dbReference type="SAM" id="MobiDB-lite"/>
    </source>
</evidence>
<name>A0ABQ9HYV9_9NEOP</name>
<feature type="region of interest" description="Disordered" evidence="1">
    <location>
        <begin position="1"/>
        <end position="22"/>
    </location>
</feature>
<organism evidence="2 3">
    <name type="scientific">Dryococelus australis</name>
    <dbReference type="NCBI Taxonomy" id="614101"/>
    <lineage>
        <taxon>Eukaryota</taxon>
        <taxon>Metazoa</taxon>
        <taxon>Ecdysozoa</taxon>
        <taxon>Arthropoda</taxon>
        <taxon>Hexapoda</taxon>
        <taxon>Insecta</taxon>
        <taxon>Pterygota</taxon>
        <taxon>Neoptera</taxon>
        <taxon>Polyneoptera</taxon>
        <taxon>Phasmatodea</taxon>
        <taxon>Verophasmatodea</taxon>
        <taxon>Anareolatae</taxon>
        <taxon>Phasmatidae</taxon>
        <taxon>Eurycanthinae</taxon>
        <taxon>Dryococelus</taxon>
    </lineage>
</organism>
<comment type="caution">
    <text evidence="2">The sequence shown here is derived from an EMBL/GenBank/DDBJ whole genome shotgun (WGS) entry which is preliminary data.</text>
</comment>
<reference evidence="2 3" key="1">
    <citation type="submission" date="2023-02" db="EMBL/GenBank/DDBJ databases">
        <title>LHISI_Scaffold_Assembly.</title>
        <authorList>
            <person name="Stuart O.P."/>
            <person name="Cleave R."/>
            <person name="Magrath M.J.L."/>
            <person name="Mikheyev A.S."/>
        </authorList>
    </citation>
    <scope>NUCLEOTIDE SEQUENCE [LARGE SCALE GENOMIC DNA]</scope>
    <source>
        <strain evidence="2">Daus_M_001</strain>
        <tissue evidence="2">Leg muscle</tissue>
    </source>
</reference>
<evidence type="ECO:0000313" key="3">
    <source>
        <dbReference type="Proteomes" id="UP001159363"/>
    </source>
</evidence>
<dbReference type="Proteomes" id="UP001159363">
    <property type="component" value="Chromosome 3"/>
</dbReference>